<accession>A0AAV4ARQ2</accession>
<comment type="caution">
    <text evidence="1">The sequence shown here is derived from an EMBL/GenBank/DDBJ whole genome shotgun (WGS) entry which is preliminary data.</text>
</comment>
<dbReference type="Proteomes" id="UP000735302">
    <property type="component" value="Unassembled WGS sequence"/>
</dbReference>
<keyword evidence="2" id="KW-1185">Reference proteome</keyword>
<protein>
    <submittedName>
        <fullName evidence="1">Uncharacterized protein</fullName>
    </submittedName>
</protein>
<reference evidence="1 2" key="1">
    <citation type="journal article" date="2021" name="Elife">
        <title>Chloroplast acquisition without the gene transfer in kleptoplastic sea slugs, Plakobranchus ocellatus.</title>
        <authorList>
            <person name="Maeda T."/>
            <person name="Takahashi S."/>
            <person name="Yoshida T."/>
            <person name="Shimamura S."/>
            <person name="Takaki Y."/>
            <person name="Nagai Y."/>
            <person name="Toyoda A."/>
            <person name="Suzuki Y."/>
            <person name="Arimoto A."/>
            <person name="Ishii H."/>
            <person name="Satoh N."/>
            <person name="Nishiyama T."/>
            <person name="Hasebe M."/>
            <person name="Maruyama T."/>
            <person name="Minagawa J."/>
            <person name="Obokata J."/>
            <person name="Shigenobu S."/>
        </authorList>
    </citation>
    <scope>NUCLEOTIDE SEQUENCE [LARGE SCALE GENOMIC DNA]</scope>
</reference>
<name>A0AAV4ARQ2_9GAST</name>
<evidence type="ECO:0000313" key="2">
    <source>
        <dbReference type="Proteomes" id="UP000735302"/>
    </source>
</evidence>
<proteinExistence type="predicted"/>
<dbReference type="AlphaFoldDB" id="A0AAV4ARQ2"/>
<sequence>MTNSIAKPVLKRTCLRNIGALLSRARIPTTAPWPDREISKTGSRFTLCKTMLVINKFANYYRKQVAGEKGYVSVGNVRGKKVMHRLAIAREFQCVKILKNFNPAVGSTSTTVALA</sequence>
<organism evidence="1 2">
    <name type="scientific">Plakobranchus ocellatus</name>
    <dbReference type="NCBI Taxonomy" id="259542"/>
    <lineage>
        <taxon>Eukaryota</taxon>
        <taxon>Metazoa</taxon>
        <taxon>Spiralia</taxon>
        <taxon>Lophotrochozoa</taxon>
        <taxon>Mollusca</taxon>
        <taxon>Gastropoda</taxon>
        <taxon>Heterobranchia</taxon>
        <taxon>Euthyneura</taxon>
        <taxon>Panpulmonata</taxon>
        <taxon>Sacoglossa</taxon>
        <taxon>Placobranchoidea</taxon>
        <taxon>Plakobranchidae</taxon>
        <taxon>Plakobranchus</taxon>
    </lineage>
</organism>
<evidence type="ECO:0000313" key="1">
    <source>
        <dbReference type="EMBL" id="GFO13811.1"/>
    </source>
</evidence>
<gene>
    <name evidence="1" type="ORF">PoB_004031600</name>
</gene>
<dbReference type="EMBL" id="BLXT01004508">
    <property type="protein sequence ID" value="GFO13811.1"/>
    <property type="molecule type" value="Genomic_DNA"/>
</dbReference>